<reference evidence="2" key="1">
    <citation type="submission" date="2020-12" db="UniProtKB">
        <authorList>
            <consortium name="WormBaseParasite"/>
        </authorList>
    </citation>
    <scope>IDENTIFICATION</scope>
    <source>
        <strain evidence="2">MHco3</strain>
    </source>
</reference>
<dbReference type="AlphaFoldDB" id="A0A7I4YBQ8"/>
<name>A0A7I4YBQ8_HAECO</name>
<dbReference type="WBParaSite" id="HCON_00074460-00001">
    <property type="protein sequence ID" value="HCON_00074460-00001"/>
    <property type="gene ID" value="HCON_00074460"/>
</dbReference>
<accession>A0A7I4YBQ8</accession>
<evidence type="ECO:0000313" key="1">
    <source>
        <dbReference type="Proteomes" id="UP000025227"/>
    </source>
</evidence>
<keyword evidence="1" id="KW-1185">Reference proteome</keyword>
<dbReference type="Proteomes" id="UP000025227">
    <property type="component" value="Unplaced"/>
</dbReference>
<organism evidence="1 2">
    <name type="scientific">Haemonchus contortus</name>
    <name type="common">Barber pole worm</name>
    <dbReference type="NCBI Taxonomy" id="6289"/>
    <lineage>
        <taxon>Eukaryota</taxon>
        <taxon>Metazoa</taxon>
        <taxon>Ecdysozoa</taxon>
        <taxon>Nematoda</taxon>
        <taxon>Chromadorea</taxon>
        <taxon>Rhabditida</taxon>
        <taxon>Rhabditina</taxon>
        <taxon>Rhabditomorpha</taxon>
        <taxon>Strongyloidea</taxon>
        <taxon>Trichostrongylidae</taxon>
        <taxon>Haemonchus</taxon>
    </lineage>
</organism>
<sequence>MAELPARPKIKRAPNCRQPWPAGAYSVHVLGNISAHRDDCPDVGSGHGRGVLETLRRLMRDGVEFRTGTLRDANMETRPTGCTIFGTGRFSAFFTVSDESDVRWIDRALKAMVEPVPERPELRSVAGEYRAIEP</sequence>
<evidence type="ECO:0000313" key="2">
    <source>
        <dbReference type="WBParaSite" id="HCON_00074460-00001"/>
    </source>
</evidence>
<proteinExistence type="predicted"/>
<protein>
    <submittedName>
        <fullName evidence="2">RNA recognition motif domain containing protein</fullName>
    </submittedName>
</protein>